<evidence type="ECO:0000313" key="2">
    <source>
        <dbReference type="Proteomes" id="UP001359485"/>
    </source>
</evidence>
<reference evidence="1 2" key="1">
    <citation type="submission" date="2023-09" db="EMBL/GenBank/DDBJ databases">
        <title>Genomes of two closely related lineages of the louse Polyplax serrata with different host specificities.</title>
        <authorList>
            <person name="Martinu J."/>
            <person name="Tarabai H."/>
            <person name="Stefka J."/>
            <person name="Hypsa V."/>
        </authorList>
    </citation>
    <scope>NUCLEOTIDE SEQUENCE [LARGE SCALE GENOMIC DNA]</scope>
    <source>
        <strain evidence="1">98ZLc_SE</strain>
    </source>
</reference>
<accession>A0ABR1BE45</accession>
<dbReference type="EMBL" id="JAWJWF010000001">
    <property type="protein sequence ID" value="KAK6640175.1"/>
    <property type="molecule type" value="Genomic_DNA"/>
</dbReference>
<gene>
    <name evidence="1" type="ORF">RUM44_011861</name>
</gene>
<sequence>MNVRKEKNLAALPFLRARFFVPGRTLTVVVTVEAEISTGDNWRLDLDGKHIKFISSDDICDELSLSGYLAGTSSRAYCQASEVRSPM</sequence>
<comment type="caution">
    <text evidence="1">The sequence shown here is derived from an EMBL/GenBank/DDBJ whole genome shotgun (WGS) entry which is preliminary data.</text>
</comment>
<organism evidence="1 2">
    <name type="scientific">Polyplax serrata</name>
    <name type="common">Common mouse louse</name>
    <dbReference type="NCBI Taxonomy" id="468196"/>
    <lineage>
        <taxon>Eukaryota</taxon>
        <taxon>Metazoa</taxon>
        <taxon>Ecdysozoa</taxon>
        <taxon>Arthropoda</taxon>
        <taxon>Hexapoda</taxon>
        <taxon>Insecta</taxon>
        <taxon>Pterygota</taxon>
        <taxon>Neoptera</taxon>
        <taxon>Paraneoptera</taxon>
        <taxon>Psocodea</taxon>
        <taxon>Troctomorpha</taxon>
        <taxon>Phthiraptera</taxon>
        <taxon>Anoplura</taxon>
        <taxon>Polyplacidae</taxon>
        <taxon>Polyplax</taxon>
    </lineage>
</organism>
<protein>
    <submittedName>
        <fullName evidence="1">Uncharacterized protein</fullName>
    </submittedName>
</protein>
<name>A0ABR1BE45_POLSC</name>
<proteinExistence type="predicted"/>
<keyword evidence="2" id="KW-1185">Reference proteome</keyword>
<evidence type="ECO:0000313" key="1">
    <source>
        <dbReference type="EMBL" id="KAK6640175.1"/>
    </source>
</evidence>
<dbReference type="Proteomes" id="UP001359485">
    <property type="component" value="Unassembled WGS sequence"/>
</dbReference>